<dbReference type="InterPro" id="IPR041577">
    <property type="entry name" value="RT_RNaseH_2"/>
</dbReference>
<dbReference type="OrthoDB" id="7697517at2759"/>
<reference evidence="10" key="1">
    <citation type="submission" date="2025-08" db="UniProtKB">
        <authorList>
            <consortium name="RefSeq"/>
        </authorList>
    </citation>
    <scope>IDENTIFICATION</scope>
    <source>
        <tissue evidence="10">Whole body</tissue>
    </source>
</reference>
<dbReference type="InterPro" id="IPR001878">
    <property type="entry name" value="Znf_CCHC"/>
</dbReference>
<organism evidence="9 10">
    <name type="scientific">Temnothorax curvispinosus</name>
    <dbReference type="NCBI Taxonomy" id="300111"/>
    <lineage>
        <taxon>Eukaryota</taxon>
        <taxon>Metazoa</taxon>
        <taxon>Ecdysozoa</taxon>
        <taxon>Arthropoda</taxon>
        <taxon>Hexapoda</taxon>
        <taxon>Insecta</taxon>
        <taxon>Pterygota</taxon>
        <taxon>Neoptera</taxon>
        <taxon>Endopterygota</taxon>
        <taxon>Hymenoptera</taxon>
        <taxon>Apocrita</taxon>
        <taxon>Aculeata</taxon>
        <taxon>Formicoidea</taxon>
        <taxon>Formicidae</taxon>
        <taxon>Myrmicinae</taxon>
        <taxon>Temnothorax</taxon>
    </lineage>
</organism>
<proteinExistence type="predicted"/>
<dbReference type="InterPro" id="IPR000477">
    <property type="entry name" value="RT_dom"/>
</dbReference>
<evidence type="ECO:0000256" key="6">
    <source>
        <dbReference type="PROSITE-ProRule" id="PRU00047"/>
    </source>
</evidence>
<keyword evidence="6" id="KW-0862">Zinc</keyword>
<dbReference type="InterPro" id="IPR021109">
    <property type="entry name" value="Peptidase_aspartic_dom_sf"/>
</dbReference>
<dbReference type="Pfam" id="PF00078">
    <property type="entry name" value="RVT_1"/>
    <property type="match status" value="1"/>
</dbReference>
<dbReference type="GeneID" id="112468774"/>
<dbReference type="GO" id="GO:0008270">
    <property type="term" value="F:zinc ion binding"/>
    <property type="evidence" value="ECO:0007669"/>
    <property type="project" value="UniProtKB-KW"/>
</dbReference>
<dbReference type="GO" id="GO:0004519">
    <property type="term" value="F:endonuclease activity"/>
    <property type="evidence" value="ECO:0007669"/>
    <property type="project" value="UniProtKB-KW"/>
</dbReference>
<keyword evidence="5" id="KW-0511">Multifunctional enzyme</keyword>
<dbReference type="SUPFAM" id="SSF56672">
    <property type="entry name" value="DNA/RNA polymerases"/>
    <property type="match status" value="1"/>
</dbReference>
<dbReference type="Pfam" id="PF17919">
    <property type="entry name" value="RT_RNaseH_2"/>
    <property type="match status" value="1"/>
</dbReference>
<dbReference type="CDD" id="cd01647">
    <property type="entry name" value="RT_LTR"/>
    <property type="match status" value="1"/>
</dbReference>
<keyword evidence="9" id="KW-1185">Reference proteome</keyword>
<sequence>MATATAAVPNTFTIEPFDSTVTNWSRWLLRLEGAFRIFTIKDEARVPYLLHYVGATSFDILCNRLSPQDPFEASYATLTRSLGEFYDPAPLEIAENYKFHQRKQKDGETVQEFLAALHKLSVHCKFGYYLKTALRNQLVFGLSNKRTQARLLELADLTLEKAAQVATTMELSEKGAQQLQGELAELSLVQAAKRTPRHPSNVDKCGANHLASKCTLDKNVKCNACGKSGHLKKVCFQVSRETNQLEEILLMEHTQFRDKIFTTLLVNDKQVKFEIDSGAAVSVMAQEHASREWIFQLRDEANIKNFLSSIESIHAIDTGHKDRLNALLQKYKSIMTPSIAKIKGLQAKLTLKKDAKPVFCKSRPVPFRLRPLIEKELQRLESEGVLEKVDTSEWATPIVPVLKKNGQVRLCGDYSVTLNPQLVVDEHHLPTADELFTSMEGGTVFSKIDLLQAYLQMEVRPEDQHLLTLNTHKGLYRPKRLMYGIASAPAIWQRDMENILKDLSGVTAFLDDIRVSGKNPEDHLQKLEAVFKRLHQYNIRINLDKSEFFMEQINYCGYIIDKNGLHKEPDKIEAIEKMRRPEDVPQVRSFLGMVNYYGRFIKNLSTILHPLNNLLRKNTKFVWTTECKRSFLAAKKAFSSTDFLVHFDPTLPLILATDTSAYGVGAILSHLYPDVTELATATVKDKELVEVLEALKTEIKHSNDYNVTTETHLVFKEGERVSCRNYLGVDKWMFGKVVERIGKLHYKIKLDDGRIWKRHINQMRTIGNRTPVKLNDKVSAITSDLDYSVVGEESVVDNVEEANHRTPEAMRLPPPPQALPAQSENHSECDIDPVETTPRQPTRPRRPHKLPTHLGDYEVNLR</sequence>
<dbReference type="PANTHER" id="PTHR37984:SF5">
    <property type="entry name" value="PROTEIN NYNRIN-LIKE"/>
    <property type="match status" value="1"/>
</dbReference>
<evidence type="ECO:0000313" key="10">
    <source>
        <dbReference type="RefSeq" id="XP_024893887.1"/>
    </source>
</evidence>
<evidence type="ECO:0000256" key="7">
    <source>
        <dbReference type="SAM" id="MobiDB-lite"/>
    </source>
</evidence>
<dbReference type="Gene3D" id="3.10.10.10">
    <property type="entry name" value="HIV Type 1 Reverse Transcriptase, subunit A, domain 1"/>
    <property type="match status" value="1"/>
</dbReference>
<evidence type="ECO:0000256" key="3">
    <source>
        <dbReference type="ARBA" id="ARBA00022722"/>
    </source>
</evidence>
<evidence type="ECO:0000256" key="4">
    <source>
        <dbReference type="ARBA" id="ARBA00022759"/>
    </source>
</evidence>
<dbReference type="SUPFAM" id="SSF50630">
    <property type="entry name" value="Acid proteases"/>
    <property type="match status" value="1"/>
</dbReference>
<evidence type="ECO:0000256" key="1">
    <source>
        <dbReference type="ARBA" id="ARBA00022679"/>
    </source>
</evidence>
<dbReference type="FunFam" id="3.30.70.270:FF:000063">
    <property type="entry name" value="Zinc knuckle domaincontaining protein"/>
    <property type="match status" value="1"/>
</dbReference>
<protein>
    <submittedName>
        <fullName evidence="10">Uncharacterized protein LOC112468774</fullName>
    </submittedName>
</protein>
<keyword evidence="6" id="KW-0863">Zinc-finger</keyword>
<dbReference type="InterPro" id="IPR050951">
    <property type="entry name" value="Retrovirus_Pol_polyprotein"/>
</dbReference>
<dbReference type="Gene3D" id="3.30.70.270">
    <property type="match status" value="2"/>
</dbReference>
<keyword evidence="6" id="KW-0479">Metal-binding</keyword>
<keyword evidence="4" id="KW-0255">Endonuclease</keyword>
<dbReference type="RefSeq" id="XP_024893887.1">
    <property type="nucleotide sequence ID" value="XM_025038119.1"/>
</dbReference>
<dbReference type="AlphaFoldDB" id="A0A6J1RGJ3"/>
<evidence type="ECO:0000259" key="8">
    <source>
        <dbReference type="PROSITE" id="PS50158"/>
    </source>
</evidence>
<keyword evidence="2" id="KW-0548">Nucleotidyltransferase</keyword>
<dbReference type="InterPro" id="IPR043128">
    <property type="entry name" value="Rev_trsase/Diguanyl_cyclase"/>
</dbReference>
<keyword evidence="3" id="KW-0540">Nuclease</keyword>
<dbReference type="GO" id="GO:0003676">
    <property type="term" value="F:nucleic acid binding"/>
    <property type="evidence" value="ECO:0007669"/>
    <property type="project" value="InterPro"/>
</dbReference>
<keyword evidence="4" id="KW-0378">Hydrolase</keyword>
<dbReference type="PROSITE" id="PS50158">
    <property type="entry name" value="ZF_CCHC"/>
    <property type="match status" value="1"/>
</dbReference>
<accession>A0A6J1RGJ3</accession>
<name>A0A6J1RGJ3_9HYME</name>
<dbReference type="InterPro" id="IPR043502">
    <property type="entry name" value="DNA/RNA_pol_sf"/>
</dbReference>
<keyword evidence="1" id="KW-0808">Transferase</keyword>
<evidence type="ECO:0000256" key="2">
    <source>
        <dbReference type="ARBA" id="ARBA00022695"/>
    </source>
</evidence>
<feature type="region of interest" description="Disordered" evidence="7">
    <location>
        <begin position="800"/>
        <end position="862"/>
    </location>
</feature>
<dbReference type="PANTHER" id="PTHR37984">
    <property type="entry name" value="PROTEIN CBG26694"/>
    <property type="match status" value="1"/>
</dbReference>
<gene>
    <name evidence="10" type="primary">LOC112468774</name>
</gene>
<evidence type="ECO:0000313" key="9">
    <source>
        <dbReference type="Proteomes" id="UP000504618"/>
    </source>
</evidence>
<dbReference type="Proteomes" id="UP000504618">
    <property type="component" value="Unplaced"/>
</dbReference>
<evidence type="ECO:0000256" key="5">
    <source>
        <dbReference type="ARBA" id="ARBA00023268"/>
    </source>
</evidence>
<feature type="compositionally biased region" description="Basic residues" evidence="7">
    <location>
        <begin position="842"/>
        <end position="851"/>
    </location>
</feature>
<dbReference type="GO" id="GO:0016779">
    <property type="term" value="F:nucleotidyltransferase activity"/>
    <property type="evidence" value="ECO:0007669"/>
    <property type="project" value="UniProtKB-KW"/>
</dbReference>
<feature type="domain" description="CCHC-type" evidence="8">
    <location>
        <begin position="221"/>
        <end position="235"/>
    </location>
</feature>
<dbReference type="GO" id="GO:0071897">
    <property type="term" value="P:DNA biosynthetic process"/>
    <property type="evidence" value="ECO:0007669"/>
    <property type="project" value="UniProtKB-ARBA"/>
</dbReference>